<keyword evidence="8" id="KW-1185">Reference proteome</keyword>
<dbReference type="GO" id="GO:1990281">
    <property type="term" value="C:efflux pump complex"/>
    <property type="evidence" value="ECO:0007669"/>
    <property type="project" value="TreeGrafter"/>
</dbReference>
<evidence type="ECO:0000313" key="8">
    <source>
        <dbReference type="Proteomes" id="UP000009374"/>
    </source>
</evidence>
<proteinExistence type="inferred from homology"/>
<reference evidence="7 8" key="1">
    <citation type="journal article" date="2009" name="Appl. Environ. Microbiol.">
        <title>Community genomic and proteomic analyses of chemoautotrophic iron-oxidizing "Leptospirillum rubarum" (Group II) and "Leptospirillum ferrodiazotrophum" (Group III) bacteria in acid mine drainage biofilms.</title>
        <authorList>
            <person name="Goltsman D.S."/>
            <person name="Denef V.J."/>
            <person name="Singer S.W."/>
            <person name="VerBerkmoes N.C."/>
            <person name="Lefsrud M."/>
            <person name="Mueller R.S."/>
            <person name="Dick G.J."/>
            <person name="Sun C.L."/>
            <person name="Wheeler K.E."/>
            <person name="Zemla A."/>
            <person name="Baker B.J."/>
            <person name="Hauser L."/>
            <person name="Land M."/>
            <person name="Shah M.B."/>
            <person name="Thelen M.P."/>
            <person name="Hettich R.L."/>
            <person name="Banfield J.F."/>
        </authorList>
    </citation>
    <scope>NUCLEOTIDE SEQUENCE [LARGE SCALE GENOMIC DNA]</scope>
</reference>
<feature type="domain" description="CusB-like beta-barrel" evidence="5">
    <location>
        <begin position="251"/>
        <end position="320"/>
    </location>
</feature>
<dbReference type="NCBIfam" id="TIGR01730">
    <property type="entry name" value="RND_mfp"/>
    <property type="match status" value="1"/>
</dbReference>
<organism evidence="7 8">
    <name type="scientific">Leptospirillum ferrodiazotrophum</name>
    <dbReference type="NCBI Taxonomy" id="412449"/>
    <lineage>
        <taxon>Bacteria</taxon>
        <taxon>Pseudomonadati</taxon>
        <taxon>Nitrospirota</taxon>
        <taxon>Nitrospiria</taxon>
        <taxon>Nitrospirales</taxon>
        <taxon>Nitrospiraceae</taxon>
        <taxon>Leptospirillum</taxon>
    </lineage>
</organism>
<dbReference type="InterPro" id="IPR058625">
    <property type="entry name" value="MdtA-like_BSH"/>
</dbReference>
<dbReference type="AlphaFoldDB" id="C6HZ96"/>
<feature type="compositionally biased region" description="Gly residues" evidence="2">
    <location>
        <begin position="1"/>
        <end position="12"/>
    </location>
</feature>
<dbReference type="Gene3D" id="2.40.50.100">
    <property type="match status" value="1"/>
</dbReference>
<evidence type="ECO:0000259" key="4">
    <source>
        <dbReference type="Pfam" id="PF25917"/>
    </source>
</evidence>
<dbReference type="EMBL" id="GG693880">
    <property type="protein sequence ID" value="EES52107.1"/>
    <property type="molecule type" value="Genomic_DNA"/>
</dbReference>
<dbReference type="Pfam" id="PF25917">
    <property type="entry name" value="BSH_RND"/>
    <property type="match status" value="1"/>
</dbReference>
<gene>
    <name evidence="7" type="ORF">UBAL3_94530072</name>
</gene>
<evidence type="ECO:0000259" key="6">
    <source>
        <dbReference type="Pfam" id="PF25989"/>
    </source>
</evidence>
<dbReference type="PANTHER" id="PTHR30469">
    <property type="entry name" value="MULTIDRUG RESISTANCE PROTEIN MDTA"/>
    <property type="match status" value="1"/>
</dbReference>
<dbReference type="Pfam" id="PF25989">
    <property type="entry name" value="YknX_C"/>
    <property type="match status" value="1"/>
</dbReference>
<feature type="transmembrane region" description="Helical" evidence="3">
    <location>
        <begin position="47"/>
        <end position="69"/>
    </location>
</feature>
<evidence type="ECO:0000313" key="7">
    <source>
        <dbReference type="EMBL" id="EES52107.1"/>
    </source>
</evidence>
<evidence type="ECO:0000256" key="3">
    <source>
        <dbReference type="SAM" id="Phobius"/>
    </source>
</evidence>
<dbReference type="InterPro" id="IPR006143">
    <property type="entry name" value="RND_pump_MFP"/>
</dbReference>
<sequence length="411" mass="46160">MSESGGSSGAPPGGASHAEFEDHESFRPEWKHEIDLNDVHLPKGVRLSVLLVFAFLIGGPVILFAYMWLNPPKPPTIPFPTVQVMPVRLRTLHHKVTIPAAVESFRKAVLYAHVPGYLKYLNVDKGDYVHKGQVLAYIQDPELFQTYQRTVAEVRIADLTYHRIKRVWLDHPSLISKERVQEKFAIYLKTVAQMRHEEALLAYKTIAAPFDGMITQRFVDPGKLLSQGTEATSTAQPIVTIEKVDTLRAYVWVPADVSPLIRRGQKVEVHLAGLPNRTFWGRVTRFATAENPTTRTMRTEVDMENPDLVIHPGMYGKFTFYLEKYRNSILIPGAAVMARRDKPYSVMVVKDGKALEVPITIGIDNAKWVQVLSGLTAGDQLVIAGKWHARSGEPVHAVPLKPVPFRPARQL</sequence>
<feature type="region of interest" description="Disordered" evidence="2">
    <location>
        <begin position="1"/>
        <end position="22"/>
    </location>
</feature>
<dbReference type="GO" id="GO:0015562">
    <property type="term" value="F:efflux transmembrane transporter activity"/>
    <property type="evidence" value="ECO:0007669"/>
    <property type="project" value="TreeGrafter"/>
</dbReference>
<feature type="domain" description="Multidrug resistance protein MdtA-like barrel-sandwich hybrid" evidence="4">
    <location>
        <begin position="107"/>
        <end position="231"/>
    </location>
</feature>
<dbReference type="SUPFAM" id="SSF111369">
    <property type="entry name" value="HlyD-like secretion proteins"/>
    <property type="match status" value="1"/>
</dbReference>
<comment type="similarity">
    <text evidence="1">Belongs to the membrane fusion protein (MFP) (TC 8.A.1) family.</text>
</comment>
<dbReference type="InterPro" id="IPR058637">
    <property type="entry name" value="YknX-like_C"/>
</dbReference>
<dbReference type="Gene3D" id="2.40.30.170">
    <property type="match status" value="1"/>
</dbReference>
<name>C6HZ96_9BACT</name>
<dbReference type="Gene3D" id="2.40.420.20">
    <property type="match status" value="1"/>
</dbReference>
<accession>C6HZ96</accession>
<evidence type="ECO:0000259" key="5">
    <source>
        <dbReference type="Pfam" id="PF25954"/>
    </source>
</evidence>
<dbReference type="Pfam" id="PF25954">
    <property type="entry name" value="Beta-barrel_RND_2"/>
    <property type="match status" value="1"/>
</dbReference>
<protein>
    <submittedName>
        <fullName evidence="7">Probable secretion protein HlyD</fullName>
    </submittedName>
</protein>
<keyword evidence="3" id="KW-0812">Transmembrane</keyword>
<dbReference type="PANTHER" id="PTHR30469:SF37">
    <property type="entry name" value="RAGD PROTEIN"/>
    <property type="match status" value="1"/>
</dbReference>
<keyword evidence="3" id="KW-0472">Membrane</keyword>
<dbReference type="Proteomes" id="UP000009374">
    <property type="component" value="Unassembled WGS sequence"/>
</dbReference>
<dbReference type="InterPro" id="IPR058792">
    <property type="entry name" value="Beta-barrel_RND_2"/>
</dbReference>
<evidence type="ECO:0000256" key="2">
    <source>
        <dbReference type="SAM" id="MobiDB-lite"/>
    </source>
</evidence>
<keyword evidence="3" id="KW-1133">Transmembrane helix</keyword>
<feature type="domain" description="YknX-like C-terminal permuted SH3-like" evidence="6">
    <location>
        <begin position="330"/>
        <end position="396"/>
    </location>
</feature>
<evidence type="ECO:0000256" key="1">
    <source>
        <dbReference type="ARBA" id="ARBA00009477"/>
    </source>
</evidence>